<dbReference type="Gene3D" id="3.40.50.2300">
    <property type="match status" value="2"/>
</dbReference>
<dbReference type="InterPro" id="IPR028082">
    <property type="entry name" value="Peripla_BP_I"/>
</dbReference>
<comment type="caution">
    <text evidence="1">The sequence shown here is derived from an EMBL/GenBank/DDBJ whole genome shotgun (WGS) entry which is preliminary data.</text>
</comment>
<evidence type="ECO:0000313" key="1">
    <source>
        <dbReference type="EMBL" id="RVU39033.1"/>
    </source>
</evidence>
<dbReference type="OrthoDB" id="3837830at2"/>
<sequence length="347" mass="38800">MSFPTTLKSPFWGPYAEIAERAARDLNIHLKISASTGNNRSDFMARLRDDLTGKTLPGNEPPDYLLVFPYFGVVPEVMELSERLGVRVVTLNSAVGSHDRETVGQPRGRYKNWILQSFADDEQAGYELAAALERAARQRFGLGDSGVVKMNAVGGNHVAGSSLLRRDGLERFILSTGDHVALNQFVFTDWTYKRGREVNKGMLRRYARTHAIWTVSPNLGRAAADEIDASARTGPRPVVGLFDGAFSKSALEGLENGRYSAVAGGHFIEGGILLTLVLDHFNGFDFADDIGTELKTPFLVAGPENREEIQKFMNRWVGDGNKYRRFSKCFNRDLKKYHFDRRMMLDQ</sequence>
<protein>
    <recommendedName>
        <fullName evidence="3">Periplasmic binding protein domain-containing protein</fullName>
    </recommendedName>
</protein>
<reference evidence="2" key="1">
    <citation type="submission" date="2019-01" db="EMBL/GenBank/DDBJ databases">
        <title>Gri0909 isolated from a small marine red alga.</title>
        <authorList>
            <person name="Kim J."/>
            <person name="Jeong S.E."/>
            <person name="Jeon C.O."/>
        </authorList>
    </citation>
    <scope>NUCLEOTIDE SEQUENCE [LARGE SCALE GENOMIC DNA]</scope>
    <source>
        <strain evidence="2">Gri0909</strain>
    </source>
</reference>
<dbReference type="AlphaFoldDB" id="A0A437QX74"/>
<accession>A0A437QX74</accession>
<proteinExistence type="predicted"/>
<evidence type="ECO:0000313" key="2">
    <source>
        <dbReference type="Proteomes" id="UP000287447"/>
    </source>
</evidence>
<dbReference type="Proteomes" id="UP000287447">
    <property type="component" value="Unassembled WGS sequence"/>
</dbReference>
<keyword evidence="2" id="KW-1185">Reference proteome</keyword>
<organism evidence="1 2">
    <name type="scientific">Hwanghaeella grinnelliae</name>
    <dbReference type="NCBI Taxonomy" id="2500179"/>
    <lineage>
        <taxon>Bacteria</taxon>
        <taxon>Pseudomonadati</taxon>
        <taxon>Pseudomonadota</taxon>
        <taxon>Alphaproteobacteria</taxon>
        <taxon>Rhodospirillales</taxon>
        <taxon>Rhodospirillaceae</taxon>
        <taxon>Hwanghaeella</taxon>
    </lineage>
</organism>
<evidence type="ECO:0008006" key="3">
    <source>
        <dbReference type="Google" id="ProtNLM"/>
    </source>
</evidence>
<gene>
    <name evidence="1" type="ORF">EOI86_07185</name>
</gene>
<name>A0A437QX74_9PROT</name>
<dbReference type="EMBL" id="SADE01000001">
    <property type="protein sequence ID" value="RVU39033.1"/>
    <property type="molecule type" value="Genomic_DNA"/>
</dbReference>
<dbReference type="RefSeq" id="WP_127764405.1">
    <property type="nucleotide sequence ID" value="NZ_SADE01000001.1"/>
</dbReference>
<dbReference type="SUPFAM" id="SSF53822">
    <property type="entry name" value="Periplasmic binding protein-like I"/>
    <property type="match status" value="1"/>
</dbReference>